<keyword evidence="3" id="KW-1185">Reference proteome</keyword>
<evidence type="ECO:0000256" key="1">
    <source>
        <dbReference type="SAM" id="Phobius"/>
    </source>
</evidence>
<feature type="transmembrane region" description="Helical" evidence="1">
    <location>
        <begin position="68"/>
        <end position="88"/>
    </location>
</feature>
<keyword evidence="1" id="KW-1133">Transmembrane helix</keyword>
<keyword evidence="1" id="KW-0812">Transmembrane</keyword>
<evidence type="ECO:0000313" key="3">
    <source>
        <dbReference type="Proteomes" id="UP001374584"/>
    </source>
</evidence>
<keyword evidence="1" id="KW-0472">Membrane</keyword>
<proteinExistence type="predicted"/>
<reference evidence="2 3" key="1">
    <citation type="submission" date="2024-01" db="EMBL/GenBank/DDBJ databases">
        <title>The genomes of 5 underutilized Papilionoideae crops provide insights into root nodulation and disease resistanc.</title>
        <authorList>
            <person name="Jiang F."/>
        </authorList>
    </citation>
    <scope>NUCLEOTIDE SEQUENCE [LARGE SCALE GENOMIC DNA]</scope>
    <source>
        <strain evidence="2">JINMINGXINNONG_FW02</strain>
        <tissue evidence="2">Leaves</tissue>
    </source>
</reference>
<dbReference type="Proteomes" id="UP001374584">
    <property type="component" value="Unassembled WGS sequence"/>
</dbReference>
<protein>
    <submittedName>
        <fullName evidence="2">Uncharacterized protein</fullName>
    </submittedName>
</protein>
<organism evidence="2 3">
    <name type="scientific">Phaseolus coccineus</name>
    <name type="common">Scarlet runner bean</name>
    <name type="synonym">Phaseolus multiflorus</name>
    <dbReference type="NCBI Taxonomy" id="3886"/>
    <lineage>
        <taxon>Eukaryota</taxon>
        <taxon>Viridiplantae</taxon>
        <taxon>Streptophyta</taxon>
        <taxon>Embryophyta</taxon>
        <taxon>Tracheophyta</taxon>
        <taxon>Spermatophyta</taxon>
        <taxon>Magnoliopsida</taxon>
        <taxon>eudicotyledons</taxon>
        <taxon>Gunneridae</taxon>
        <taxon>Pentapetalae</taxon>
        <taxon>rosids</taxon>
        <taxon>fabids</taxon>
        <taxon>Fabales</taxon>
        <taxon>Fabaceae</taxon>
        <taxon>Papilionoideae</taxon>
        <taxon>50 kb inversion clade</taxon>
        <taxon>NPAAA clade</taxon>
        <taxon>indigoferoid/millettioid clade</taxon>
        <taxon>Phaseoleae</taxon>
        <taxon>Phaseolus</taxon>
    </lineage>
</organism>
<name>A0AAN9P5J3_PHACN</name>
<sequence>MPLLPSSSLYFSLSSNSDIQIIPPHFTFIQTPFGFPFLAFFFIASSPSRLTSTLVLELITLKPSSVRFTLVALLAGAVATRHLGMLHFPYLHFMVHDMVHHLVHHSCAPRYQNSLHGSKGATSIYEEGGASTLTNHFNGL</sequence>
<evidence type="ECO:0000313" key="2">
    <source>
        <dbReference type="EMBL" id="KAK7382028.1"/>
    </source>
</evidence>
<comment type="caution">
    <text evidence="2">The sequence shown here is derived from an EMBL/GenBank/DDBJ whole genome shotgun (WGS) entry which is preliminary data.</text>
</comment>
<accession>A0AAN9P5J3</accession>
<gene>
    <name evidence="2" type="ORF">VNO80_00669</name>
</gene>
<dbReference type="EMBL" id="JAYMYR010000001">
    <property type="protein sequence ID" value="KAK7382028.1"/>
    <property type="molecule type" value="Genomic_DNA"/>
</dbReference>
<dbReference type="AlphaFoldDB" id="A0AAN9P5J3"/>